<organism evidence="1 2">
    <name type="scientific">Adonisia turfae CCMR0082</name>
    <dbReference type="NCBI Taxonomy" id="2304604"/>
    <lineage>
        <taxon>Bacteria</taxon>
        <taxon>Bacillati</taxon>
        <taxon>Cyanobacteriota</taxon>
        <taxon>Adonisia</taxon>
        <taxon>Adonisia turfae</taxon>
    </lineage>
</organism>
<comment type="caution">
    <text evidence="1">The sequence shown here is derived from an EMBL/GenBank/DDBJ whole genome shotgun (WGS) entry which is preliminary data.</text>
</comment>
<dbReference type="RefSeq" id="WP_163666012.1">
    <property type="nucleotide sequence ID" value="NZ_QZCE01000002.1"/>
</dbReference>
<gene>
    <name evidence="1" type="ORF">D0962_20585</name>
</gene>
<dbReference type="EMBL" id="QZCE01000002">
    <property type="protein sequence ID" value="NEZ65142.1"/>
    <property type="molecule type" value="Genomic_DNA"/>
</dbReference>
<sequence length="234" mass="26425">MTTIHLYNGEKGGMGKSFVCRAACQYHLDNNIDYILVESDRSNPDARRTYGKATDCKVAILSESEKHEDAANTIYNAAMQKPVLVNLPAQILPAFKLWIEANGILELAEEDGITFINWFLTNGSWDSCNLFKKYVSLFPSIRPILVKNLGLTEDFSGLDEDEELQSLIEEHQVTVVEFPRFHGAATKNRIDAQSLTFGEARTYEGFSSIDRRRVKTFLAKAYKCFETTNAFTKS</sequence>
<name>A0A6M0SBV0_9CYAN</name>
<dbReference type="Proteomes" id="UP000473574">
    <property type="component" value="Unassembled WGS sequence"/>
</dbReference>
<proteinExistence type="predicted"/>
<evidence type="ECO:0000313" key="2">
    <source>
        <dbReference type="Proteomes" id="UP000473574"/>
    </source>
</evidence>
<accession>A0A6M0SBV0</accession>
<dbReference type="AlphaFoldDB" id="A0A6M0SBV0"/>
<evidence type="ECO:0008006" key="3">
    <source>
        <dbReference type="Google" id="ProtNLM"/>
    </source>
</evidence>
<reference evidence="1 2" key="1">
    <citation type="journal article" date="2020" name="Microb. Ecol.">
        <title>Ecogenomics of the Marine Benthic Filamentous Cyanobacterium Adonisia.</title>
        <authorList>
            <person name="Walter J.M."/>
            <person name="Coutinho F.H."/>
            <person name="Leomil L."/>
            <person name="Hargreaves P.I."/>
            <person name="Campeao M.E."/>
            <person name="Vieira V.V."/>
            <person name="Silva B.S."/>
            <person name="Fistarol G.O."/>
            <person name="Salomon P.S."/>
            <person name="Sawabe T."/>
            <person name="Mino S."/>
            <person name="Hosokawa M."/>
            <person name="Miyashita H."/>
            <person name="Maruyama F."/>
            <person name="van Verk M.C."/>
            <person name="Dutilh B.E."/>
            <person name="Thompson C.C."/>
            <person name="Thompson F.L."/>
        </authorList>
    </citation>
    <scope>NUCLEOTIDE SEQUENCE [LARGE SCALE GENOMIC DNA]</scope>
    <source>
        <strain evidence="1 2">CCMR0082</strain>
    </source>
</reference>
<protein>
    <recommendedName>
        <fullName evidence="3">Mobilization protein</fullName>
    </recommendedName>
</protein>
<evidence type="ECO:0000313" key="1">
    <source>
        <dbReference type="EMBL" id="NEZ65142.1"/>
    </source>
</evidence>